<organism evidence="3 4">
    <name type="scientific">Chara braunii</name>
    <name type="common">Braun's stonewort</name>
    <dbReference type="NCBI Taxonomy" id="69332"/>
    <lineage>
        <taxon>Eukaryota</taxon>
        <taxon>Viridiplantae</taxon>
        <taxon>Streptophyta</taxon>
        <taxon>Charophyceae</taxon>
        <taxon>Charales</taxon>
        <taxon>Characeae</taxon>
        <taxon>Chara</taxon>
    </lineage>
</organism>
<feature type="compositionally biased region" description="Acidic residues" evidence="2">
    <location>
        <begin position="312"/>
        <end position="321"/>
    </location>
</feature>
<proteinExistence type="predicted"/>
<feature type="region of interest" description="Disordered" evidence="2">
    <location>
        <begin position="182"/>
        <end position="214"/>
    </location>
</feature>
<accession>A0A388M9S2</accession>
<dbReference type="Gramene" id="GBG91233">
    <property type="protein sequence ID" value="GBG91233"/>
    <property type="gene ID" value="CBR_g52115"/>
</dbReference>
<feature type="coiled-coil region" evidence="1">
    <location>
        <begin position="1"/>
        <end position="31"/>
    </location>
</feature>
<feature type="coiled-coil region" evidence="1">
    <location>
        <begin position="72"/>
        <end position="106"/>
    </location>
</feature>
<feature type="region of interest" description="Disordered" evidence="2">
    <location>
        <begin position="280"/>
        <end position="321"/>
    </location>
</feature>
<dbReference type="EMBL" id="BFEA01000884">
    <property type="protein sequence ID" value="GBG91233.1"/>
    <property type="molecule type" value="Genomic_DNA"/>
</dbReference>
<evidence type="ECO:0000313" key="4">
    <source>
        <dbReference type="Proteomes" id="UP000265515"/>
    </source>
</evidence>
<protein>
    <submittedName>
        <fullName evidence="3">Uncharacterized protein</fullName>
    </submittedName>
</protein>
<name>A0A388M9S2_CHABU</name>
<evidence type="ECO:0000256" key="2">
    <source>
        <dbReference type="SAM" id="MobiDB-lite"/>
    </source>
</evidence>
<reference evidence="3 4" key="1">
    <citation type="journal article" date="2018" name="Cell">
        <title>The Chara Genome: Secondary Complexity and Implications for Plant Terrestrialization.</title>
        <authorList>
            <person name="Nishiyama T."/>
            <person name="Sakayama H."/>
            <person name="Vries J.D."/>
            <person name="Buschmann H."/>
            <person name="Saint-Marcoux D."/>
            <person name="Ullrich K.K."/>
            <person name="Haas F.B."/>
            <person name="Vanderstraeten L."/>
            <person name="Becker D."/>
            <person name="Lang D."/>
            <person name="Vosolsobe S."/>
            <person name="Rombauts S."/>
            <person name="Wilhelmsson P.K.I."/>
            <person name="Janitza P."/>
            <person name="Kern R."/>
            <person name="Heyl A."/>
            <person name="Rumpler F."/>
            <person name="Villalobos L.I.A.C."/>
            <person name="Clay J.M."/>
            <person name="Skokan R."/>
            <person name="Toyoda A."/>
            <person name="Suzuki Y."/>
            <person name="Kagoshima H."/>
            <person name="Schijlen E."/>
            <person name="Tajeshwar N."/>
            <person name="Catarino B."/>
            <person name="Hetherington A.J."/>
            <person name="Saltykova A."/>
            <person name="Bonnot C."/>
            <person name="Breuninger H."/>
            <person name="Symeonidi A."/>
            <person name="Radhakrishnan G.V."/>
            <person name="Van Nieuwerburgh F."/>
            <person name="Deforce D."/>
            <person name="Chang C."/>
            <person name="Karol K.G."/>
            <person name="Hedrich R."/>
            <person name="Ulvskov P."/>
            <person name="Glockner G."/>
            <person name="Delwiche C.F."/>
            <person name="Petrasek J."/>
            <person name="Van de Peer Y."/>
            <person name="Friml J."/>
            <person name="Beilby M."/>
            <person name="Dolan L."/>
            <person name="Kohara Y."/>
            <person name="Sugano S."/>
            <person name="Fujiyama A."/>
            <person name="Delaux P.-M."/>
            <person name="Quint M."/>
            <person name="TheiBen G."/>
            <person name="Hagemann M."/>
            <person name="Harholt J."/>
            <person name="Dunand C."/>
            <person name="Zachgo S."/>
            <person name="Langdale J."/>
            <person name="Maumus F."/>
            <person name="Straeten D.V.D."/>
            <person name="Gould S.B."/>
            <person name="Rensing S.A."/>
        </authorList>
    </citation>
    <scope>NUCLEOTIDE SEQUENCE [LARGE SCALE GENOMIC DNA]</scope>
    <source>
        <strain evidence="3 4">S276</strain>
    </source>
</reference>
<sequence length="321" mass="36281">MLKEEEDRKKAKEAEDKALRKLKERQDFEERIGAIVGTKINDACEIFLGKTDKDRISPTDPARARGVQLRGRATVDVEKEQLEKQIEVVRREHECIKKHMEELTRTLKQTSAGTKRAGSGVCITSPPEAPARGKARVLGTGTTTSSEFQKLLRAYNLMKEEKRMADIEVQALRDRFEKAMAKLRGDDQGQTEEGLDDLTLRPSPPKRTSDRLASKAAITERNEFIKETKKYLKRLKKHGLQILCGKEGISFVTCEQAINELAELRASLPFDFRPVARDNCKSTRAQQDSAAEEIRDDTEVGTDVQETQHIDADDDEQLGEE</sequence>
<comment type="caution">
    <text evidence="3">The sequence shown here is derived from an EMBL/GenBank/DDBJ whole genome shotgun (WGS) entry which is preliminary data.</text>
</comment>
<dbReference type="AlphaFoldDB" id="A0A388M9S2"/>
<evidence type="ECO:0000256" key="1">
    <source>
        <dbReference type="SAM" id="Coils"/>
    </source>
</evidence>
<keyword evidence="4" id="KW-1185">Reference proteome</keyword>
<dbReference type="Proteomes" id="UP000265515">
    <property type="component" value="Unassembled WGS sequence"/>
</dbReference>
<evidence type="ECO:0000313" key="3">
    <source>
        <dbReference type="EMBL" id="GBG91233.1"/>
    </source>
</evidence>
<feature type="compositionally biased region" description="Acidic residues" evidence="2">
    <location>
        <begin position="290"/>
        <end position="300"/>
    </location>
</feature>
<feature type="region of interest" description="Disordered" evidence="2">
    <location>
        <begin position="116"/>
        <end position="142"/>
    </location>
</feature>
<gene>
    <name evidence="3" type="ORF">CBR_g52115</name>
</gene>
<keyword evidence="1" id="KW-0175">Coiled coil</keyword>